<gene>
    <name evidence="1" type="ORF">GO988_02765</name>
</gene>
<dbReference type="RefSeq" id="WP_157561996.1">
    <property type="nucleotide sequence ID" value="NZ_WQKZ01000001.1"/>
</dbReference>
<protein>
    <submittedName>
        <fullName evidence="1">Uncharacterized protein</fullName>
    </submittedName>
</protein>
<dbReference type="AlphaFoldDB" id="A0A7K1TA03"/>
<sequence length="59" mass="6380">MPLFIAAFLHRNGGLYRPVGSRRPTAHALVARALCIAGRRAKAKIVMATLVLNLIIGKN</sequence>
<organism evidence="1 2">
    <name type="scientific">Hymenobacter ginkgonis</name>
    <dbReference type="NCBI Taxonomy" id="2682976"/>
    <lineage>
        <taxon>Bacteria</taxon>
        <taxon>Pseudomonadati</taxon>
        <taxon>Bacteroidota</taxon>
        <taxon>Cytophagia</taxon>
        <taxon>Cytophagales</taxon>
        <taxon>Hymenobacteraceae</taxon>
        <taxon>Hymenobacter</taxon>
    </lineage>
</organism>
<dbReference type="EMBL" id="WQKZ01000001">
    <property type="protein sequence ID" value="MVN75238.1"/>
    <property type="molecule type" value="Genomic_DNA"/>
</dbReference>
<dbReference type="Proteomes" id="UP000441336">
    <property type="component" value="Unassembled WGS sequence"/>
</dbReference>
<name>A0A7K1TA03_9BACT</name>
<evidence type="ECO:0000313" key="2">
    <source>
        <dbReference type="Proteomes" id="UP000441336"/>
    </source>
</evidence>
<accession>A0A7K1TA03</accession>
<proteinExistence type="predicted"/>
<reference evidence="1 2" key="1">
    <citation type="submission" date="2019-12" db="EMBL/GenBank/DDBJ databases">
        <title>Hymenobacter sp. HMF4947 Genome sequencing and assembly.</title>
        <authorList>
            <person name="Kang H."/>
            <person name="Cha I."/>
            <person name="Kim H."/>
            <person name="Joh K."/>
        </authorList>
    </citation>
    <scope>NUCLEOTIDE SEQUENCE [LARGE SCALE GENOMIC DNA]</scope>
    <source>
        <strain evidence="1 2">HMF4947</strain>
    </source>
</reference>
<comment type="caution">
    <text evidence="1">The sequence shown here is derived from an EMBL/GenBank/DDBJ whole genome shotgun (WGS) entry which is preliminary data.</text>
</comment>
<keyword evidence="2" id="KW-1185">Reference proteome</keyword>
<evidence type="ECO:0000313" key="1">
    <source>
        <dbReference type="EMBL" id="MVN75238.1"/>
    </source>
</evidence>